<protein>
    <submittedName>
        <fullName evidence="7">PQQ-binding-like beta-propeller repeat protein</fullName>
    </submittedName>
</protein>
<dbReference type="PANTHER" id="PTHR34512:SF30">
    <property type="entry name" value="OUTER MEMBRANE PROTEIN ASSEMBLY FACTOR BAMB"/>
    <property type="match status" value="1"/>
</dbReference>
<keyword evidence="8" id="KW-1185">Reference proteome</keyword>
<evidence type="ECO:0000256" key="5">
    <source>
        <dbReference type="SAM" id="Phobius"/>
    </source>
</evidence>
<reference evidence="7" key="1">
    <citation type="submission" date="2022-03" db="EMBL/GenBank/DDBJ databases">
        <title>Streptomyces 7R015 and 7R016 isolated from Barleria lupulina in Thailand.</title>
        <authorList>
            <person name="Kanchanasin P."/>
            <person name="Phongsopitanun W."/>
            <person name="Tanasupawat S."/>
        </authorList>
    </citation>
    <scope>NUCLEOTIDE SEQUENCE</scope>
    <source>
        <strain evidence="7">7R016</strain>
    </source>
</reference>
<dbReference type="PROSITE" id="PS00107">
    <property type="entry name" value="PROTEIN_KINASE_ATP"/>
    <property type="match status" value="1"/>
</dbReference>
<feature type="transmembrane region" description="Helical" evidence="5">
    <location>
        <begin position="706"/>
        <end position="726"/>
    </location>
</feature>
<sequence length="730" mass="76685">MGRAGGFGQLEAGDPRRVGPYRVLALLGAGGMGRVYLAESRGGRLVAVKVIRPEVAGHDRFRRRFAREVAAAKAVSGVFTAAVVAADTEATPPWLATEYVGGVSLHDAVADAGPLPRTTVWRLGAGLAEALEAIHRAGVVHRDLKPSNVLLAENGPRVIDFGISVTNDASALTTTGVAVGTPAFMAPEQLTGKRPVGPATDVFALGCVLAFAVTGAGPFGDGPTQGVMYRIVHEQPLLERVPESLRGVVASCLHKDPGDRPEVGELMELLREGAEAGPDRSADVKGWLPGEIADLVTLRAEIPHTPTMLDPGRPAPRPPQPQPRRQQQQQQQPRPGRTQDATDESGPARRAVVRAGSTAVAAAALSGVGYGGWKALKWLFGEAESLFPDLTTADSEQRWVFKGGMDDTFSDDSSPAVSGGVVYVGAVDADFRDRLYALDAATGRQRWSHRTHGRTGSPVVSGGTVYVADDNLYLYALDAATGRRTWTVRLEGSMETPAAPRVVDGVLYATASAMGAAGFFGYVYAFDAADGSLRWRFQADSVIRSSPCVSGGVVYVGSYDHNVYALDAATGHRRWTFPTKGQVTTSPAVSDGTVFAGSGDHHLYALDAATGRKRWTFAADAPVNAAPAVSDGIVCVGADSPSLYGVDAATGHRRWKTTFHSKIATSALTAAAGLVYVGVDGCLFAVDAKSGRRRWKSDMGGVNSFSSPAVAGSVAYISGYGAVYAVSEKR</sequence>
<dbReference type="SUPFAM" id="SSF56112">
    <property type="entry name" value="Protein kinase-like (PK-like)"/>
    <property type="match status" value="1"/>
</dbReference>
<accession>A0ABS9XCB9</accession>
<feature type="transmembrane region" description="Helical" evidence="5">
    <location>
        <begin position="506"/>
        <end position="526"/>
    </location>
</feature>
<feature type="transmembrane region" description="Helical" evidence="5">
    <location>
        <begin position="663"/>
        <end position="686"/>
    </location>
</feature>
<feature type="compositionally biased region" description="Low complexity" evidence="4">
    <location>
        <begin position="323"/>
        <end position="336"/>
    </location>
</feature>
<dbReference type="PROSITE" id="PS50011">
    <property type="entry name" value="PROTEIN_KINASE_DOM"/>
    <property type="match status" value="1"/>
</dbReference>
<evidence type="ECO:0000259" key="6">
    <source>
        <dbReference type="PROSITE" id="PS50011"/>
    </source>
</evidence>
<keyword evidence="5" id="KW-1133">Transmembrane helix</keyword>
<evidence type="ECO:0000256" key="1">
    <source>
        <dbReference type="ARBA" id="ARBA00022741"/>
    </source>
</evidence>
<dbReference type="InterPro" id="IPR017441">
    <property type="entry name" value="Protein_kinase_ATP_BS"/>
</dbReference>
<feature type="domain" description="Protein kinase" evidence="6">
    <location>
        <begin position="21"/>
        <end position="288"/>
    </location>
</feature>
<dbReference type="InterPro" id="IPR011009">
    <property type="entry name" value="Kinase-like_dom_sf"/>
</dbReference>
<dbReference type="InterPro" id="IPR008271">
    <property type="entry name" value="Ser/Thr_kinase_AS"/>
</dbReference>
<keyword evidence="5" id="KW-0812">Transmembrane</keyword>
<evidence type="ECO:0000256" key="4">
    <source>
        <dbReference type="SAM" id="MobiDB-lite"/>
    </source>
</evidence>
<dbReference type="PROSITE" id="PS00108">
    <property type="entry name" value="PROTEIN_KINASE_ST"/>
    <property type="match status" value="1"/>
</dbReference>
<dbReference type="SMART" id="SM00564">
    <property type="entry name" value="PQQ"/>
    <property type="match status" value="7"/>
</dbReference>
<keyword evidence="5" id="KW-0472">Membrane</keyword>
<dbReference type="PANTHER" id="PTHR34512">
    <property type="entry name" value="CELL SURFACE PROTEIN"/>
    <property type="match status" value="1"/>
</dbReference>
<keyword evidence="2 3" id="KW-0067">ATP-binding</keyword>
<dbReference type="Gene3D" id="1.10.510.10">
    <property type="entry name" value="Transferase(Phosphotransferase) domain 1"/>
    <property type="match status" value="1"/>
</dbReference>
<feature type="compositionally biased region" description="Pro residues" evidence="4">
    <location>
        <begin position="313"/>
        <end position="322"/>
    </location>
</feature>
<dbReference type="InterPro" id="IPR018391">
    <property type="entry name" value="PQQ_b-propeller_rpt"/>
</dbReference>
<organism evidence="7 8">
    <name type="scientific">Streptomyces spinosisporus</name>
    <dbReference type="NCBI Taxonomy" id="2927582"/>
    <lineage>
        <taxon>Bacteria</taxon>
        <taxon>Bacillati</taxon>
        <taxon>Actinomycetota</taxon>
        <taxon>Actinomycetes</taxon>
        <taxon>Kitasatosporales</taxon>
        <taxon>Streptomycetaceae</taxon>
        <taxon>Streptomyces</taxon>
    </lineage>
</organism>
<evidence type="ECO:0000313" key="8">
    <source>
        <dbReference type="Proteomes" id="UP001165270"/>
    </source>
</evidence>
<evidence type="ECO:0000256" key="2">
    <source>
        <dbReference type="ARBA" id="ARBA00022840"/>
    </source>
</evidence>
<feature type="binding site" evidence="3">
    <location>
        <position position="49"/>
    </location>
    <ligand>
        <name>ATP</name>
        <dbReference type="ChEBI" id="CHEBI:30616"/>
    </ligand>
</feature>
<dbReference type="InterPro" id="IPR002372">
    <property type="entry name" value="PQQ_rpt_dom"/>
</dbReference>
<dbReference type="EMBL" id="JALDAX010000001">
    <property type="protein sequence ID" value="MCI3238542.1"/>
    <property type="molecule type" value="Genomic_DNA"/>
</dbReference>
<dbReference type="SMART" id="SM00220">
    <property type="entry name" value="S_TKc"/>
    <property type="match status" value="1"/>
</dbReference>
<keyword evidence="1 3" id="KW-0547">Nucleotide-binding</keyword>
<dbReference type="Proteomes" id="UP001165270">
    <property type="component" value="Unassembled WGS sequence"/>
</dbReference>
<dbReference type="RefSeq" id="WP_242708062.1">
    <property type="nucleotide sequence ID" value="NZ_JALDAX010000001.1"/>
</dbReference>
<dbReference type="CDD" id="cd14014">
    <property type="entry name" value="STKc_PknB_like"/>
    <property type="match status" value="1"/>
</dbReference>
<dbReference type="InterPro" id="IPR015943">
    <property type="entry name" value="WD40/YVTN_repeat-like_dom_sf"/>
</dbReference>
<name>A0ABS9XCB9_9ACTN</name>
<dbReference type="Pfam" id="PF13360">
    <property type="entry name" value="PQQ_2"/>
    <property type="match status" value="3"/>
</dbReference>
<dbReference type="InterPro" id="IPR011047">
    <property type="entry name" value="Quinoprotein_ADH-like_sf"/>
</dbReference>
<comment type="caution">
    <text evidence="7">The sequence shown here is derived from an EMBL/GenBank/DDBJ whole genome shotgun (WGS) entry which is preliminary data.</text>
</comment>
<evidence type="ECO:0000313" key="7">
    <source>
        <dbReference type="EMBL" id="MCI3238542.1"/>
    </source>
</evidence>
<dbReference type="Gene3D" id="2.130.10.10">
    <property type="entry name" value="YVTN repeat-like/Quinoprotein amine dehydrogenase"/>
    <property type="match status" value="3"/>
</dbReference>
<evidence type="ECO:0000256" key="3">
    <source>
        <dbReference type="PROSITE-ProRule" id="PRU10141"/>
    </source>
</evidence>
<feature type="region of interest" description="Disordered" evidence="4">
    <location>
        <begin position="304"/>
        <end position="352"/>
    </location>
</feature>
<dbReference type="Pfam" id="PF00069">
    <property type="entry name" value="Pkinase"/>
    <property type="match status" value="1"/>
</dbReference>
<gene>
    <name evidence="7" type="ORF">MQN93_02265</name>
</gene>
<dbReference type="SUPFAM" id="SSF50998">
    <property type="entry name" value="Quinoprotein alcohol dehydrogenase-like"/>
    <property type="match status" value="2"/>
</dbReference>
<dbReference type="InterPro" id="IPR000719">
    <property type="entry name" value="Prot_kinase_dom"/>
</dbReference>
<dbReference type="Gene3D" id="3.30.200.20">
    <property type="entry name" value="Phosphorylase Kinase, domain 1"/>
    <property type="match status" value="1"/>
</dbReference>
<proteinExistence type="predicted"/>